<organism evidence="4 5">
    <name type="scientific">Obba rivulosa</name>
    <dbReference type="NCBI Taxonomy" id="1052685"/>
    <lineage>
        <taxon>Eukaryota</taxon>
        <taxon>Fungi</taxon>
        <taxon>Dikarya</taxon>
        <taxon>Basidiomycota</taxon>
        <taxon>Agaricomycotina</taxon>
        <taxon>Agaricomycetes</taxon>
        <taxon>Polyporales</taxon>
        <taxon>Gelatoporiaceae</taxon>
        <taxon>Obba</taxon>
    </lineage>
</organism>
<dbReference type="OrthoDB" id="2556122at2759"/>
<dbReference type="Gene3D" id="3.10.20.90">
    <property type="entry name" value="Phosphatidylinositol 3-kinase Catalytic Subunit, Chain A, domain 1"/>
    <property type="match status" value="1"/>
</dbReference>
<evidence type="ECO:0000313" key="5">
    <source>
        <dbReference type="Proteomes" id="UP000250043"/>
    </source>
</evidence>
<evidence type="ECO:0000256" key="2">
    <source>
        <dbReference type="SAM" id="Phobius"/>
    </source>
</evidence>
<gene>
    <name evidence="4" type="ORF">OBBRIDRAFT_792077</name>
</gene>
<dbReference type="InterPro" id="IPR000626">
    <property type="entry name" value="Ubiquitin-like_dom"/>
</dbReference>
<keyword evidence="2" id="KW-0472">Membrane</keyword>
<dbReference type="Pfam" id="PF10302">
    <property type="entry name" value="Dsc3_N"/>
    <property type="match status" value="1"/>
</dbReference>
<feature type="region of interest" description="Disordered" evidence="1">
    <location>
        <begin position="1"/>
        <end position="25"/>
    </location>
</feature>
<keyword evidence="5" id="KW-1185">Reference proteome</keyword>
<evidence type="ECO:0000256" key="1">
    <source>
        <dbReference type="SAM" id="MobiDB-lite"/>
    </source>
</evidence>
<dbReference type="InterPro" id="IPR045226">
    <property type="entry name" value="Dsc3"/>
</dbReference>
<feature type="compositionally biased region" description="Basic and acidic residues" evidence="1">
    <location>
        <begin position="1"/>
        <end position="16"/>
    </location>
</feature>
<dbReference type="PANTHER" id="PTHR28049">
    <property type="entry name" value="TRANSMEMBRANE PROTEIN YOR223W"/>
    <property type="match status" value="1"/>
</dbReference>
<protein>
    <recommendedName>
        <fullName evidence="3">Ubiquitin-like domain-containing protein</fullName>
    </recommendedName>
</protein>
<feature type="domain" description="Ubiquitin-like" evidence="3">
    <location>
        <begin position="25"/>
        <end position="82"/>
    </location>
</feature>
<keyword evidence="2" id="KW-0812">Transmembrane</keyword>
<evidence type="ECO:0000259" key="3">
    <source>
        <dbReference type="PROSITE" id="PS50053"/>
    </source>
</evidence>
<dbReference type="SUPFAM" id="SSF54236">
    <property type="entry name" value="Ubiquitin-like"/>
    <property type="match status" value="1"/>
</dbReference>
<proteinExistence type="predicted"/>
<dbReference type="PANTHER" id="PTHR28049:SF1">
    <property type="entry name" value="DSC E3 UBIQUITIN LIGASE COMPLEX SUBUNIT 3"/>
    <property type="match status" value="1"/>
</dbReference>
<dbReference type="AlphaFoldDB" id="A0A8E2DLI7"/>
<evidence type="ECO:0000313" key="4">
    <source>
        <dbReference type="EMBL" id="OCH91602.1"/>
    </source>
</evidence>
<feature type="transmembrane region" description="Helical" evidence="2">
    <location>
        <begin position="216"/>
        <end position="234"/>
    </location>
</feature>
<dbReference type="InterPro" id="IPR019413">
    <property type="entry name" value="Dsc3_ub-like_dom"/>
</dbReference>
<name>A0A8E2DLI7_9APHY</name>
<dbReference type="Proteomes" id="UP000250043">
    <property type="component" value="Unassembled WGS sequence"/>
</dbReference>
<dbReference type="PROSITE" id="PS50053">
    <property type="entry name" value="UBIQUITIN_2"/>
    <property type="match status" value="1"/>
</dbReference>
<reference evidence="4 5" key="1">
    <citation type="submission" date="2016-07" db="EMBL/GenBank/DDBJ databases">
        <title>Draft genome of the white-rot fungus Obba rivulosa 3A-2.</title>
        <authorList>
            <consortium name="DOE Joint Genome Institute"/>
            <person name="Miettinen O."/>
            <person name="Riley R."/>
            <person name="Acob R."/>
            <person name="Barry K."/>
            <person name="Cullen D."/>
            <person name="De Vries R."/>
            <person name="Hainaut M."/>
            <person name="Hatakka A."/>
            <person name="Henrissat B."/>
            <person name="Hilden K."/>
            <person name="Kuo R."/>
            <person name="Labutti K."/>
            <person name="Lipzen A."/>
            <person name="Makela M.R."/>
            <person name="Sandor L."/>
            <person name="Spatafora J.W."/>
            <person name="Grigoriev I.V."/>
            <person name="Hibbett D.S."/>
        </authorList>
    </citation>
    <scope>NUCLEOTIDE SEQUENCE [LARGE SCALE GENOMIC DNA]</scope>
    <source>
        <strain evidence="4 5">3A-2</strain>
    </source>
</reference>
<dbReference type="InterPro" id="IPR029071">
    <property type="entry name" value="Ubiquitin-like_domsf"/>
</dbReference>
<dbReference type="InterPro" id="IPR025390">
    <property type="entry name" value="Dsc3_C"/>
</dbReference>
<sequence length="285" mass="31562">MSSLSEKAKGKQRAVDSEPEAPSVKDLTIRFTEGIPDLTVQVGDKDYVRDIKRIIRTARPQLKDRRLRLIHSGQLLPDTTLLYPRLASAEERQRRNVLGDGATEGQEAGAPSAWLHCSVGPQMTEDETEEEGKVQTAQLKPLRGFDRLAAAGFSEQDIASIRMQFHAHSAGDYLDQDWDGEDFDEHARALEEQWIDSFDGGSAPLSQSSSGTSSTILHGIVLGFFFPIIPLFFFRAPKPALFWDDGTEHDALGASVFSRRMQIGIVAGFLLNGLFGIWTYLLTSP</sequence>
<feature type="transmembrane region" description="Helical" evidence="2">
    <location>
        <begin position="263"/>
        <end position="281"/>
    </location>
</feature>
<dbReference type="GO" id="GO:0044695">
    <property type="term" value="C:Dsc E3 ubiquitin ligase complex"/>
    <property type="evidence" value="ECO:0007669"/>
    <property type="project" value="InterPro"/>
</dbReference>
<dbReference type="GO" id="GO:0005783">
    <property type="term" value="C:endoplasmic reticulum"/>
    <property type="evidence" value="ECO:0007669"/>
    <property type="project" value="TreeGrafter"/>
</dbReference>
<accession>A0A8E2DLI7</accession>
<dbReference type="Pfam" id="PF13373">
    <property type="entry name" value="Dsc3_C"/>
    <property type="match status" value="1"/>
</dbReference>
<keyword evidence="2" id="KW-1133">Transmembrane helix</keyword>
<dbReference type="EMBL" id="KV722382">
    <property type="protein sequence ID" value="OCH91602.1"/>
    <property type="molecule type" value="Genomic_DNA"/>
</dbReference>